<name>A0A8J2MKT8_COTCN</name>
<sequence length="77" mass="8561">MNSAELKIRNVLKLYDNSSDELATEQFEVKLPTECFAICVTLFLIVANDNDSSRCGKTSKNINIMLSDQAVRAQTCS</sequence>
<gene>
    <name evidence="1" type="ORF">HICCMSTLAB_LOCUS6001</name>
</gene>
<keyword evidence="2" id="KW-1185">Reference proteome</keyword>
<evidence type="ECO:0000313" key="2">
    <source>
        <dbReference type="Proteomes" id="UP000786811"/>
    </source>
</evidence>
<protein>
    <submittedName>
        <fullName evidence="1">Uncharacterized protein</fullName>
    </submittedName>
</protein>
<comment type="caution">
    <text evidence="1">The sequence shown here is derived from an EMBL/GenBank/DDBJ whole genome shotgun (WGS) entry which is preliminary data.</text>
</comment>
<dbReference type="EMBL" id="CAJNRD030001120">
    <property type="protein sequence ID" value="CAG5092254.1"/>
    <property type="molecule type" value="Genomic_DNA"/>
</dbReference>
<proteinExistence type="predicted"/>
<accession>A0A8J2MKT8</accession>
<organism evidence="1 2">
    <name type="scientific">Cotesia congregata</name>
    <name type="common">Parasitoid wasp</name>
    <name type="synonym">Apanteles congregatus</name>
    <dbReference type="NCBI Taxonomy" id="51543"/>
    <lineage>
        <taxon>Eukaryota</taxon>
        <taxon>Metazoa</taxon>
        <taxon>Ecdysozoa</taxon>
        <taxon>Arthropoda</taxon>
        <taxon>Hexapoda</taxon>
        <taxon>Insecta</taxon>
        <taxon>Pterygota</taxon>
        <taxon>Neoptera</taxon>
        <taxon>Endopterygota</taxon>
        <taxon>Hymenoptera</taxon>
        <taxon>Apocrita</taxon>
        <taxon>Ichneumonoidea</taxon>
        <taxon>Braconidae</taxon>
        <taxon>Microgastrinae</taxon>
        <taxon>Cotesia</taxon>
    </lineage>
</organism>
<evidence type="ECO:0000313" key="1">
    <source>
        <dbReference type="EMBL" id="CAG5092254.1"/>
    </source>
</evidence>
<reference evidence="1" key="1">
    <citation type="submission" date="2021-04" db="EMBL/GenBank/DDBJ databases">
        <authorList>
            <person name="Chebbi M.A.C M."/>
        </authorList>
    </citation>
    <scope>NUCLEOTIDE SEQUENCE</scope>
</reference>
<dbReference type="AlphaFoldDB" id="A0A8J2MKT8"/>
<dbReference type="Proteomes" id="UP000786811">
    <property type="component" value="Unassembled WGS sequence"/>
</dbReference>